<evidence type="ECO:0000256" key="2">
    <source>
        <dbReference type="ARBA" id="ARBA00023239"/>
    </source>
</evidence>
<dbReference type="InterPro" id="IPR009288">
    <property type="entry name" value="AIG2-like_dom"/>
</dbReference>
<evidence type="ECO:0000256" key="4">
    <source>
        <dbReference type="PIRSR" id="PIRSR617939-2"/>
    </source>
</evidence>
<organism evidence="6 7">
    <name type="scientific">Galdieria yellowstonensis</name>
    <dbReference type="NCBI Taxonomy" id="3028027"/>
    <lineage>
        <taxon>Eukaryota</taxon>
        <taxon>Rhodophyta</taxon>
        <taxon>Bangiophyceae</taxon>
        <taxon>Galdieriales</taxon>
        <taxon>Galdieriaceae</taxon>
        <taxon>Galdieria</taxon>
    </lineage>
</organism>
<dbReference type="GO" id="GO:0003839">
    <property type="term" value="F:gamma-glutamylcyclotransferase activity"/>
    <property type="evidence" value="ECO:0007669"/>
    <property type="project" value="UniProtKB-EC"/>
</dbReference>
<evidence type="ECO:0000256" key="3">
    <source>
        <dbReference type="PIRSR" id="PIRSR617939-1"/>
    </source>
</evidence>
<dbReference type="Pfam" id="PF06094">
    <property type="entry name" value="GGACT"/>
    <property type="match status" value="1"/>
</dbReference>
<feature type="domain" description="Gamma-glutamylcyclotransferase AIG2-like" evidence="5">
    <location>
        <begin position="38"/>
        <end position="123"/>
    </location>
</feature>
<dbReference type="EMBL" id="JANCYU010000003">
    <property type="protein sequence ID" value="KAK4522274.1"/>
    <property type="molecule type" value="Genomic_DNA"/>
</dbReference>
<name>A0AAV9I5U8_9RHOD</name>
<keyword evidence="7" id="KW-1185">Reference proteome</keyword>
<gene>
    <name evidence="6" type="ORF">GAYE_HPESCF16G0154</name>
</gene>
<dbReference type="EC" id="4.3.2.9" evidence="1"/>
<dbReference type="PANTHER" id="PTHR12935:SF0">
    <property type="entry name" value="GAMMA-GLUTAMYLCYCLOTRANSFERASE"/>
    <property type="match status" value="1"/>
</dbReference>
<reference evidence="6 7" key="1">
    <citation type="submission" date="2022-07" db="EMBL/GenBank/DDBJ databases">
        <title>Genome-wide signatures of adaptation to extreme environments.</title>
        <authorList>
            <person name="Cho C.H."/>
            <person name="Yoon H.S."/>
        </authorList>
    </citation>
    <scope>NUCLEOTIDE SEQUENCE [LARGE SCALE GENOMIC DNA]</scope>
    <source>
        <strain evidence="6 7">108.79 E11</strain>
    </source>
</reference>
<feature type="active site" description="Proton acceptor" evidence="3">
    <location>
        <position position="97"/>
    </location>
</feature>
<evidence type="ECO:0000256" key="1">
    <source>
        <dbReference type="ARBA" id="ARBA00012346"/>
    </source>
</evidence>
<keyword evidence="2" id="KW-0456">Lyase</keyword>
<proteinExistence type="predicted"/>
<dbReference type="Proteomes" id="UP001300502">
    <property type="component" value="Unassembled WGS sequence"/>
</dbReference>
<dbReference type="AlphaFoldDB" id="A0AAV9I5U8"/>
<protein>
    <recommendedName>
        <fullName evidence="1">gamma-glutamylcyclotransferase</fullName>
        <ecNumber evidence="1">4.3.2.9</ecNumber>
    </recommendedName>
</protein>
<evidence type="ECO:0000259" key="5">
    <source>
        <dbReference type="Pfam" id="PF06094"/>
    </source>
</evidence>
<dbReference type="InterPro" id="IPR017939">
    <property type="entry name" value="G-Glutamylcylcotransferase"/>
</dbReference>
<sequence>MTAERAPEGFVYYFAFGANINPKVHGKEASDRYQGRRNDFIQAQPARLPGYRLAFNLRGFAFGEPCFGSVERCYGEEVHGVCYCITEEAFARLVESEFPYKVIDVEVETYDDGRRLQAKTLQASSVRDIETCPKCSIPSKRYWSLIVEGCKYWKLKPEYVKRLENTQYFTPSGLQAILSRFFLWFIQIGLAKLKVPMVYRKYVYFVICRLSWWLVDLKHLFSHNHL</sequence>
<evidence type="ECO:0000313" key="7">
    <source>
        <dbReference type="Proteomes" id="UP001300502"/>
    </source>
</evidence>
<dbReference type="PANTHER" id="PTHR12935">
    <property type="entry name" value="GAMMA-GLUTAMYLCYCLOTRANSFERASE"/>
    <property type="match status" value="1"/>
</dbReference>
<accession>A0AAV9I5U8</accession>
<feature type="binding site" evidence="4">
    <location>
        <position position="142"/>
    </location>
    <ligand>
        <name>substrate</name>
    </ligand>
</feature>
<dbReference type="InterPro" id="IPR013024">
    <property type="entry name" value="GGCT-like"/>
</dbReference>
<dbReference type="CDD" id="cd06661">
    <property type="entry name" value="GGCT_like"/>
    <property type="match status" value="1"/>
</dbReference>
<comment type="caution">
    <text evidence="6">The sequence shown here is derived from an EMBL/GenBank/DDBJ whole genome shotgun (WGS) entry which is preliminary data.</text>
</comment>
<evidence type="ECO:0000313" key="6">
    <source>
        <dbReference type="EMBL" id="KAK4522274.1"/>
    </source>
</evidence>
<dbReference type="Gene3D" id="3.10.490.10">
    <property type="entry name" value="Gamma-glutamyl cyclotransferase-like"/>
    <property type="match status" value="1"/>
</dbReference>